<dbReference type="EMBL" id="CP120988">
    <property type="protein sequence ID" value="WLQ61391.1"/>
    <property type="molecule type" value="Genomic_DNA"/>
</dbReference>
<accession>A0ABY9J3Y0</accession>
<evidence type="ECO:0000313" key="1">
    <source>
        <dbReference type="EMBL" id="WLQ61391.1"/>
    </source>
</evidence>
<proteinExistence type="predicted"/>
<keyword evidence="2" id="KW-1185">Reference proteome</keyword>
<gene>
    <name evidence="1" type="ORF">P8A19_40955</name>
</gene>
<organism evidence="1 2">
    <name type="scientific">Streptomyces poriferorum</name>
    <dbReference type="NCBI Taxonomy" id="2798799"/>
    <lineage>
        <taxon>Bacteria</taxon>
        <taxon>Bacillati</taxon>
        <taxon>Actinomycetota</taxon>
        <taxon>Actinomycetes</taxon>
        <taxon>Kitasatosporales</taxon>
        <taxon>Streptomycetaceae</taxon>
        <taxon>Streptomyces</taxon>
    </lineage>
</organism>
<sequence>MTVRELPPVSSLTEQQRRGRRCTWCGYPLAPGTDVDLGEQRATAKNGAAYSWFPRACADTGECAQQEAQARQ</sequence>
<protein>
    <submittedName>
        <fullName evidence="1">Uncharacterized protein</fullName>
    </submittedName>
</protein>
<dbReference type="Proteomes" id="UP001235744">
    <property type="component" value="Chromosome"/>
</dbReference>
<name>A0ABY9J3Y0_9ACTN</name>
<reference evidence="1 2" key="1">
    <citation type="submission" date="2023-03" db="EMBL/GenBank/DDBJ databases">
        <title>Isolation and description of six Streptomyces strains from soil environments, able to metabolize different microbial glucans.</title>
        <authorList>
            <person name="Widen T."/>
            <person name="Larsbrink J."/>
        </authorList>
    </citation>
    <scope>NUCLEOTIDE SEQUENCE [LARGE SCALE GENOMIC DNA]</scope>
    <source>
        <strain evidence="1 2">Alt2</strain>
    </source>
</reference>
<evidence type="ECO:0000313" key="2">
    <source>
        <dbReference type="Proteomes" id="UP001235744"/>
    </source>
</evidence>